<dbReference type="InterPro" id="IPR018307">
    <property type="entry name" value="ABL9/DENND6_dom"/>
</dbReference>
<dbReference type="InterPro" id="IPR051731">
    <property type="entry name" value="DENND11/AVL9_GEFs"/>
</dbReference>
<feature type="compositionally biased region" description="Basic and acidic residues" evidence="2">
    <location>
        <begin position="516"/>
        <end position="538"/>
    </location>
</feature>
<evidence type="ECO:0000256" key="1">
    <source>
        <dbReference type="ARBA" id="ARBA00038178"/>
    </source>
</evidence>
<evidence type="ECO:0000313" key="4">
    <source>
        <dbReference type="EMBL" id="GMM55992.1"/>
    </source>
</evidence>
<dbReference type="PROSITE" id="PS50211">
    <property type="entry name" value="DENN"/>
    <property type="match status" value="1"/>
</dbReference>
<comment type="similarity">
    <text evidence="1">Belongs to the AVL9 family.</text>
</comment>
<feature type="compositionally biased region" description="Basic and acidic residues" evidence="2">
    <location>
        <begin position="679"/>
        <end position="723"/>
    </location>
</feature>
<organism evidence="4 5">
    <name type="scientific">Maudiozyma humilis</name>
    <name type="common">Sour dough yeast</name>
    <name type="synonym">Kazachstania humilis</name>
    <dbReference type="NCBI Taxonomy" id="51915"/>
    <lineage>
        <taxon>Eukaryota</taxon>
        <taxon>Fungi</taxon>
        <taxon>Dikarya</taxon>
        <taxon>Ascomycota</taxon>
        <taxon>Saccharomycotina</taxon>
        <taxon>Saccharomycetes</taxon>
        <taxon>Saccharomycetales</taxon>
        <taxon>Saccharomycetaceae</taxon>
        <taxon>Maudiozyma</taxon>
    </lineage>
</organism>
<name>A0AAV5RY36_MAUHU</name>
<feature type="compositionally biased region" description="Basic and acidic residues" evidence="2">
    <location>
        <begin position="624"/>
        <end position="637"/>
    </location>
</feature>
<dbReference type="AlphaFoldDB" id="A0AAV5RY36"/>
<dbReference type="InterPro" id="IPR037516">
    <property type="entry name" value="Tripartite_DENN"/>
</dbReference>
<dbReference type="EMBL" id="BTGD01000006">
    <property type="protein sequence ID" value="GMM55992.1"/>
    <property type="molecule type" value="Genomic_DNA"/>
</dbReference>
<gene>
    <name evidence="4" type="ORF">DAKH74_026080</name>
</gene>
<dbReference type="GO" id="GO:0005737">
    <property type="term" value="C:cytoplasm"/>
    <property type="evidence" value="ECO:0007669"/>
    <property type="project" value="TreeGrafter"/>
</dbReference>
<dbReference type="Pfam" id="PF09794">
    <property type="entry name" value="Avl9"/>
    <property type="match status" value="1"/>
</dbReference>
<proteinExistence type="inferred from homology"/>
<feature type="compositionally biased region" description="Polar residues" evidence="2">
    <location>
        <begin position="600"/>
        <end position="611"/>
    </location>
</feature>
<feature type="compositionally biased region" description="Basic and acidic residues" evidence="2">
    <location>
        <begin position="582"/>
        <end position="599"/>
    </location>
</feature>
<feature type="region of interest" description="Disordered" evidence="2">
    <location>
        <begin position="556"/>
        <end position="794"/>
    </location>
</feature>
<protein>
    <submittedName>
        <fullName evidence="4">Avl9 protein</fullName>
    </submittedName>
</protein>
<feature type="domain" description="UDENN" evidence="3">
    <location>
        <begin position="11"/>
        <end position="467"/>
    </location>
</feature>
<dbReference type="InterPro" id="IPR043153">
    <property type="entry name" value="DENN_C"/>
</dbReference>
<dbReference type="PANTHER" id="PTHR31017:SF1">
    <property type="entry name" value="LATE SECRETORY PATHWAY PROTEIN AVL9 HOMOLOG"/>
    <property type="match status" value="1"/>
</dbReference>
<evidence type="ECO:0000256" key="2">
    <source>
        <dbReference type="SAM" id="MobiDB-lite"/>
    </source>
</evidence>
<dbReference type="Proteomes" id="UP001377567">
    <property type="component" value="Unassembled WGS sequence"/>
</dbReference>
<sequence>MTTERGNSAIFGVCLVDFHHKRGPEIEYWHGLPESTKQEGLWANLPFQALPDGSHSFEETFTYFTLLYDNVNNCSPVNGASDLSQEEAQNYTTLFAISCSRQIKTEDLITKDSDVTRSTVQKAIVVVSTEPIFGQIHDKLSIVTNAYFLQHDFTDKSILISLYDNLRNLYTSSSIETTVDSENRLYIGLCLRKVMHDFKKDVLVLLKAMLLEKRIIFYGSNVEYLCNLQFTLVSLIPSLLLNLRDCGSPLLFKDVSQLKGVTSFKSSDRKSVLRFLGLPLEIFQKGGLFSPYTPLQQVDDIKSVNTKFFVIGSSNSLLYERKAELCDIFVNVDDVTVEIIEKTLQPALQLTGHDKKWIESIVAIVEETWNENDDETPKNSQFKGSEDFIRWQFEDYLTGCLSSAKLYDYITIHKDNQMALQSIPSEYMQHTPWNLFNSTWVDMWKESQNYAIFNKVTDDRLFDLFTPKHAYNGVDNFAIFQQKLVATFQNLRRNPSINSGSNISKNESQDASATENDEKSTIHSNKTEETSAKEKTPTKGENVWASWKEYFNKRKGKKDEGVENGSEKSAANEQVADDELKEEVKENTEKVKGNSKEKGTTNNNLQQNSTRKAIENALLGLGLHLDHKTHDKEKIDNTTDEDGTDDENDEDEDDHDENEDDHDENGHLISVTGTVEEDESKKDVESVVDKDVSDKDTSAVNDEPTKEDINPLKSKLSEGKQETELLPQASMHSSDEIDDQKSTPISANDAPDGTIKVDEAISPNLENEDDNTDSVVDIDDIITNDSDDNEDEDA</sequence>
<dbReference type="PANTHER" id="PTHR31017">
    <property type="entry name" value="LATE SECRETORY PATHWAY PROTEIN AVL9-RELATED"/>
    <property type="match status" value="1"/>
</dbReference>
<feature type="region of interest" description="Disordered" evidence="2">
    <location>
        <begin position="495"/>
        <end position="540"/>
    </location>
</feature>
<feature type="compositionally biased region" description="Acidic residues" evidence="2">
    <location>
        <begin position="638"/>
        <end position="663"/>
    </location>
</feature>
<dbReference type="Gene3D" id="3.40.50.11500">
    <property type="match status" value="1"/>
</dbReference>
<reference evidence="4 5" key="1">
    <citation type="journal article" date="2023" name="Elife">
        <title>Identification of key yeast species and microbe-microbe interactions impacting larval growth of Drosophila in the wild.</title>
        <authorList>
            <person name="Mure A."/>
            <person name="Sugiura Y."/>
            <person name="Maeda R."/>
            <person name="Honda K."/>
            <person name="Sakurai N."/>
            <person name="Takahashi Y."/>
            <person name="Watada M."/>
            <person name="Katoh T."/>
            <person name="Gotoh A."/>
            <person name="Gotoh Y."/>
            <person name="Taniguchi I."/>
            <person name="Nakamura K."/>
            <person name="Hayashi T."/>
            <person name="Katayama T."/>
            <person name="Uemura T."/>
            <person name="Hattori Y."/>
        </authorList>
    </citation>
    <scope>NUCLEOTIDE SEQUENCE [LARGE SCALE GENOMIC DNA]</scope>
    <source>
        <strain evidence="4 5">KH-74</strain>
    </source>
</reference>
<evidence type="ECO:0000259" key="3">
    <source>
        <dbReference type="PROSITE" id="PS50211"/>
    </source>
</evidence>
<comment type="caution">
    <text evidence="4">The sequence shown here is derived from an EMBL/GenBank/DDBJ whole genome shotgun (WGS) entry which is preliminary data.</text>
</comment>
<accession>A0AAV5RY36</accession>
<keyword evidence="5" id="KW-1185">Reference proteome</keyword>
<feature type="compositionally biased region" description="Polar residues" evidence="2">
    <location>
        <begin position="495"/>
        <end position="514"/>
    </location>
</feature>
<evidence type="ECO:0000313" key="5">
    <source>
        <dbReference type="Proteomes" id="UP001377567"/>
    </source>
</evidence>
<feature type="compositionally biased region" description="Acidic residues" evidence="2">
    <location>
        <begin position="766"/>
        <end position="794"/>
    </location>
</feature>